<gene>
    <name evidence="2" type="ORF">CA54_22620</name>
</gene>
<dbReference type="PANTHER" id="PTHR20883">
    <property type="entry name" value="PHYTANOYL-COA DIOXYGENASE DOMAIN CONTAINING 1"/>
    <property type="match status" value="1"/>
</dbReference>
<dbReference type="Proteomes" id="UP000320735">
    <property type="component" value="Unassembled WGS sequence"/>
</dbReference>
<dbReference type="AlphaFoldDB" id="A0A5C6BNU6"/>
<dbReference type="GO" id="GO:0005506">
    <property type="term" value="F:iron ion binding"/>
    <property type="evidence" value="ECO:0007669"/>
    <property type="project" value="UniProtKB-ARBA"/>
</dbReference>
<organism evidence="2 3">
    <name type="scientific">Symmachiella macrocystis</name>
    <dbReference type="NCBI Taxonomy" id="2527985"/>
    <lineage>
        <taxon>Bacteria</taxon>
        <taxon>Pseudomonadati</taxon>
        <taxon>Planctomycetota</taxon>
        <taxon>Planctomycetia</taxon>
        <taxon>Planctomycetales</taxon>
        <taxon>Planctomycetaceae</taxon>
        <taxon>Symmachiella</taxon>
    </lineage>
</organism>
<dbReference type="Pfam" id="PF05721">
    <property type="entry name" value="PhyH"/>
    <property type="match status" value="1"/>
</dbReference>
<dbReference type="SUPFAM" id="SSF51197">
    <property type="entry name" value="Clavaminate synthase-like"/>
    <property type="match status" value="1"/>
</dbReference>
<keyword evidence="2" id="KW-0223">Dioxygenase</keyword>
<dbReference type="Gene3D" id="2.60.120.620">
    <property type="entry name" value="q2cbj1_9rhob like domain"/>
    <property type="match status" value="1"/>
</dbReference>
<protein>
    <submittedName>
        <fullName evidence="2">Phytanoyl-CoA dioxygenase (PhyH)</fullName>
    </submittedName>
</protein>
<name>A0A5C6BNU6_9PLAN</name>
<comment type="caution">
    <text evidence="2">The sequence shown here is derived from an EMBL/GenBank/DDBJ whole genome shotgun (WGS) entry which is preliminary data.</text>
</comment>
<comment type="cofactor">
    <cofactor evidence="1">
        <name>Fe(2+)</name>
        <dbReference type="ChEBI" id="CHEBI:29033"/>
    </cofactor>
</comment>
<keyword evidence="2" id="KW-0560">Oxidoreductase</keyword>
<evidence type="ECO:0000313" key="2">
    <source>
        <dbReference type="EMBL" id="TWU13427.1"/>
    </source>
</evidence>
<sequence length="212" mass="23742">MHNSEISPCFSEVAADQRIAGMAAQIIDDEVYVHQSRVNLKPGFAGKEFYWHSDFETWHVEDGMPRMRAVSCSLLLTENYNFNGPLMLIPGSHQQFVSCEGETPDNHYQKSLRRQEYGVPDQESLARLAEDGGIVNVVGPPGTIVLFDCNTMHGSNGNITPFRRSNLFFVFNSLANRLVEPFCGKIPRPEFIANRTAVAPLAMRELNVQSHA</sequence>
<evidence type="ECO:0000256" key="1">
    <source>
        <dbReference type="ARBA" id="ARBA00001954"/>
    </source>
</evidence>
<reference evidence="2 3" key="1">
    <citation type="submission" date="2019-02" db="EMBL/GenBank/DDBJ databases">
        <title>Deep-cultivation of Planctomycetes and their phenomic and genomic characterization uncovers novel biology.</title>
        <authorList>
            <person name="Wiegand S."/>
            <person name="Jogler M."/>
            <person name="Boedeker C."/>
            <person name="Pinto D."/>
            <person name="Vollmers J."/>
            <person name="Rivas-Marin E."/>
            <person name="Kohn T."/>
            <person name="Peeters S.H."/>
            <person name="Heuer A."/>
            <person name="Rast P."/>
            <person name="Oberbeckmann S."/>
            <person name="Bunk B."/>
            <person name="Jeske O."/>
            <person name="Meyerdierks A."/>
            <person name="Storesund J.E."/>
            <person name="Kallscheuer N."/>
            <person name="Luecker S."/>
            <person name="Lage O.M."/>
            <person name="Pohl T."/>
            <person name="Merkel B.J."/>
            <person name="Hornburger P."/>
            <person name="Mueller R.-W."/>
            <person name="Bruemmer F."/>
            <person name="Labrenz M."/>
            <person name="Spormann A.M."/>
            <person name="Op Den Camp H."/>
            <person name="Overmann J."/>
            <person name="Amann R."/>
            <person name="Jetten M.S.M."/>
            <person name="Mascher T."/>
            <person name="Medema M.H."/>
            <person name="Devos D.P."/>
            <person name="Kaster A.-K."/>
            <person name="Ovreas L."/>
            <person name="Rohde M."/>
            <person name="Galperin M.Y."/>
            <person name="Jogler C."/>
        </authorList>
    </citation>
    <scope>NUCLEOTIDE SEQUENCE [LARGE SCALE GENOMIC DNA]</scope>
    <source>
        <strain evidence="2 3">CA54</strain>
    </source>
</reference>
<dbReference type="EMBL" id="SJPP01000001">
    <property type="protein sequence ID" value="TWU13427.1"/>
    <property type="molecule type" value="Genomic_DNA"/>
</dbReference>
<dbReference type="GO" id="GO:0016706">
    <property type="term" value="F:2-oxoglutarate-dependent dioxygenase activity"/>
    <property type="evidence" value="ECO:0007669"/>
    <property type="project" value="UniProtKB-ARBA"/>
</dbReference>
<accession>A0A5C6BNU6</accession>
<dbReference type="InterPro" id="IPR008775">
    <property type="entry name" value="Phytyl_CoA_dOase-like"/>
</dbReference>
<proteinExistence type="predicted"/>
<evidence type="ECO:0000313" key="3">
    <source>
        <dbReference type="Proteomes" id="UP000320735"/>
    </source>
</evidence>
<keyword evidence="3" id="KW-1185">Reference proteome</keyword>
<dbReference type="PANTHER" id="PTHR20883:SF48">
    <property type="entry name" value="ECTOINE DIOXYGENASE"/>
    <property type="match status" value="1"/>
</dbReference>